<evidence type="ECO:0000256" key="2">
    <source>
        <dbReference type="ARBA" id="ARBA00022801"/>
    </source>
</evidence>
<dbReference type="CDD" id="cd00555">
    <property type="entry name" value="Maf"/>
    <property type="match status" value="1"/>
</dbReference>
<dbReference type="InterPro" id="IPR003697">
    <property type="entry name" value="Maf-like"/>
</dbReference>
<dbReference type="PANTHER" id="PTHR43213">
    <property type="entry name" value="BIFUNCTIONAL DTTP/UTP PYROPHOSPHATASE/METHYLTRANSFERASE PROTEIN-RELATED"/>
    <property type="match status" value="1"/>
</dbReference>
<dbReference type="PANTHER" id="PTHR43213:SF5">
    <property type="entry name" value="BIFUNCTIONAL DTTP_UTP PYROPHOSPHATASE_METHYLTRANSFERASE PROTEIN-RELATED"/>
    <property type="match status" value="1"/>
</dbReference>
<dbReference type="InterPro" id="IPR029001">
    <property type="entry name" value="ITPase-like_fam"/>
</dbReference>
<dbReference type="Pfam" id="PF02545">
    <property type="entry name" value="Maf"/>
    <property type="match status" value="1"/>
</dbReference>
<sequence length="188" mass="20902">MTKLILASGSPRRKELLEKLQIPFQIKASNSDETISDRLSPEEAVVELATRKAMAVSRQHQDFAIIGADTIVVVDGEILGKPSDRDHAKNMLMKLSGRTHEVFTGVAIIQNGQASTFYEKTDVAFWELSEAEVERYLDSGEPFDKAGSYGIQGLGSLFVKKINGDYYSVVGLPISKLQRLLRELKLSW</sequence>
<evidence type="ECO:0000313" key="5">
    <source>
        <dbReference type="Proteomes" id="UP001341444"/>
    </source>
</evidence>
<evidence type="ECO:0000256" key="1">
    <source>
        <dbReference type="ARBA" id="ARBA00001968"/>
    </source>
</evidence>
<keyword evidence="3" id="KW-0546">Nucleotide metabolism</keyword>
<dbReference type="NCBIfam" id="TIGR00172">
    <property type="entry name" value="maf"/>
    <property type="match status" value="1"/>
</dbReference>
<dbReference type="HAMAP" id="MF_00528">
    <property type="entry name" value="Maf"/>
    <property type="match status" value="1"/>
</dbReference>
<feature type="site" description="Important for substrate specificity" evidence="3">
    <location>
        <position position="152"/>
    </location>
</feature>
<dbReference type="RefSeq" id="WP_066261836.1">
    <property type="nucleotide sequence ID" value="NZ_JARMAB010000026.1"/>
</dbReference>
<protein>
    <recommendedName>
        <fullName evidence="3">dTTP/UTP pyrophosphatase</fullName>
        <shortName evidence="3">dTTPase/UTPase</shortName>
        <ecNumber evidence="3">3.6.1.9</ecNumber>
    </recommendedName>
    <alternativeName>
        <fullName evidence="3">Nucleoside triphosphate pyrophosphatase</fullName>
    </alternativeName>
    <alternativeName>
        <fullName evidence="3">Nucleotide pyrophosphatase</fullName>
        <shortName evidence="3">Nucleotide PPase</shortName>
    </alternativeName>
</protein>
<evidence type="ECO:0000256" key="3">
    <source>
        <dbReference type="HAMAP-Rule" id="MF_00528"/>
    </source>
</evidence>
<accession>A0ABU6MKH4</accession>
<feature type="site" description="Important for substrate specificity" evidence="3">
    <location>
        <position position="12"/>
    </location>
</feature>
<feature type="site" description="Important for substrate specificity" evidence="3">
    <location>
        <position position="70"/>
    </location>
</feature>
<comment type="caution">
    <text evidence="4">The sequence shown here is derived from an EMBL/GenBank/DDBJ whole genome shotgun (WGS) entry which is preliminary data.</text>
</comment>
<dbReference type="PIRSF" id="PIRSF006305">
    <property type="entry name" value="Maf"/>
    <property type="match status" value="1"/>
</dbReference>
<keyword evidence="3" id="KW-0963">Cytoplasm</keyword>
<comment type="catalytic activity">
    <reaction evidence="3">
        <text>UTP + H2O = UMP + diphosphate + H(+)</text>
        <dbReference type="Rhea" id="RHEA:29395"/>
        <dbReference type="ChEBI" id="CHEBI:15377"/>
        <dbReference type="ChEBI" id="CHEBI:15378"/>
        <dbReference type="ChEBI" id="CHEBI:33019"/>
        <dbReference type="ChEBI" id="CHEBI:46398"/>
        <dbReference type="ChEBI" id="CHEBI:57865"/>
        <dbReference type="EC" id="3.6.1.9"/>
    </reaction>
</comment>
<keyword evidence="2 3" id="KW-0378">Hydrolase</keyword>
<comment type="catalytic activity">
    <reaction evidence="3">
        <text>dTTP + H2O = dTMP + diphosphate + H(+)</text>
        <dbReference type="Rhea" id="RHEA:28534"/>
        <dbReference type="ChEBI" id="CHEBI:15377"/>
        <dbReference type="ChEBI" id="CHEBI:15378"/>
        <dbReference type="ChEBI" id="CHEBI:33019"/>
        <dbReference type="ChEBI" id="CHEBI:37568"/>
        <dbReference type="ChEBI" id="CHEBI:63528"/>
        <dbReference type="EC" id="3.6.1.9"/>
    </reaction>
</comment>
<gene>
    <name evidence="4" type="ORF">P4T90_17250</name>
</gene>
<comment type="cofactor">
    <cofactor evidence="1 3">
        <name>a divalent metal cation</name>
        <dbReference type="ChEBI" id="CHEBI:60240"/>
    </cofactor>
</comment>
<dbReference type="EMBL" id="JARMAB010000026">
    <property type="protein sequence ID" value="MED1204794.1"/>
    <property type="molecule type" value="Genomic_DNA"/>
</dbReference>
<comment type="subcellular location">
    <subcellularLocation>
        <location evidence="3">Cytoplasm</location>
    </subcellularLocation>
</comment>
<name>A0ABU6MKH4_9BACI</name>
<feature type="active site" description="Proton acceptor" evidence="3">
    <location>
        <position position="69"/>
    </location>
</feature>
<comment type="function">
    <text evidence="3">Nucleoside triphosphate pyrophosphatase that hydrolyzes dTTP and UTP. May have a dual role in cell division arrest and in preventing the incorporation of modified nucleotides into cellular nucleic acids.</text>
</comment>
<comment type="caution">
    <text evidence="3">Lacks conserved residue(s) required for the propagation of feature annotation.</text>
</comment>
<organism evidence="4 5">
    <name type="scientific">Heyndrickxia acidicola</name>
    <dbReference type="NCBI Taxonomy" id="209389"/>
    <lineage>
        <taxon>Bacteria</taxon>
        <taxon>Bacillati</taxon>
        <taxon>Bacillota</taxon>
        <taxon>Bacilli</taxon>
        <taxon>Bacillales</taxon>
        <taxon>Bacillaceae</taxon>
        <taxon>Heyndrickxia</taxon>
    </lineage>
</organism>
<proteinExistence type="inferred from homology"/>
<dbReference type="EC" id="3.6.1.9" evidence="3"/>
<reference evidence="4 5" key="1">
    <citation type="submission" date="2023-03" db="EMBL/GenBank/DDBJ databases">
        <title>Bacillus Genome Sequencing.</title>
        <authorList>
            <person name="Dunlap C."/>
        </authorList>
    </citation>
    <scope>NUCLEOTIDE SEQUENCE [LARGE SCALE GENOMIC DNA]</scope>
    <source>
        <strain evidence="4 5">B-23453</strain>
    </source>
</reference>
<evidence type="ECO:0000313" key="4">
    <source>
        <dbReference type="EMBL" id="MED1204794.1"/>
    </source>
</evidence>
<keyword evidence="5" id="KW-1185">Reference proteome</keyword>
<comment type="similarity">
    <text evidence="3">Belongs to the Maf family. YhdE subfamily.</text>
</comment>
<dbReference type="SUPFAM" id="SSF52972">
    <property type="entry name" value="ITPase-like"/>
    <property type="match status" value="1"/>
</dbReference>
<dbReference type="Proteomes" id="UP001341444">
    <property type="component" value="Unassembled WGS sequence"/>
</dbReference>
<dbReference type="Gene3D" id="3.90.950.10">
    <property type="match status" value="1"/>
</dbReference>